<evidence type="ECO:0000313" key="4">
    <source>
        <dbReference type="EMBL" id="EEB32335.1"/>
    </source>
</evidence>
<dbReference type="EMBL" id="ABXU01000081">
    <property type="protein sequence ID" value="EEB32335.1"/>
    <property type="molecule type" value="Genomic_DNA"/>
</dbReference>
<dbReference type="InterPro" id="IPR012899">
    <property type="entry name" value="LTXXQ"/>
</dbReference>
<reference evidence="4 5" key="1">
    <citation type="submission" date="2008-10" db="EMBL/GenBank/DDBJ databases">
        <title>Draft genome sequence of Desulvovibrio piger (ATCC 29098).</title>
        <authorList>
            <person name="Sudarsanam P."/>
            <person name="Ley R."/>
            <person name="Guruge J."/>
            <person name="Turnbaugh P.J."/>
            <person name="Mahowald M."/>
            <person name="Liep D."/>
            <person name="Gordon J."/>
        </authorList>
    </citation>
    <scope>NUCLEOTIDE SEQUENCE [LARGE SCALE GENOMIC DNA]</scope>
    <source>
        <strain evidence="4 5">ATCC 29098</strain>
    </source>
</reference>
<dbReference type="InterPro" id="IPR025961">
    <property type="entry name" value="Metal_resist"/>
</dbReference>
<protein>
    <recommendedName>
        <fullName evidence="6">Zinc resistance-associated protein</fullName>
    </recommendedName>
</protein>
<dbReference type="AlphaFoldDB" id="B6WXG2"/>
<feature type="signal peptide" evidence="3">
    <location>
        <begin position="1"/>
        <end position="21"/>
    </location>
</feature>
<evidence type="ECO:0000256" key="3">
    <source>
        <dbReference type="SAM" id="SignalP"/>
    </source>
</evidence>
<feature type="chain" id="PRO_5002849410" description="Zinc resistance-associated protein" evidence="3">
    <location>
        <begin position="22"/>
        <end position="180"/>
    </location>
</feature>
<dbReference type="Pfam" id="PF13801">
    <property type="entry name" value="Metal_resist"/>
    <property type="match status" value="1"/>
</dbReference>
<feature type="coiled-coil region" evidence="1">
    <location>
        <begin position="81"/>
        <end position="129"/>
    </location>
</feature>
<accession>B6WXG2</accession>
<dbReference type="GO" id="GO:0042597">
    <property type="term" value="C:periplasmic space"/>
    <property type="evidence" value="ECO:0007669"/>
    <property type="project" value="InterPro"/>
</dbReference>
<keyword evidence="1" id="KW-0175">Coiled coil</keyword>
<dbReference type="CDD" id="cd09916">
    <property type="entry name" value="CpxP_like"/>
    <property type="match status" value="1"/>
</dbReference>
<evidence type="ECO:0008006" key="6">
    <source>
        <dbReference type="Google" id="ProtNLM"/>
    </source>
</evidence>
<comment type="caution">
    <text evidence="4">The sequence shown here is derived from an EMBL/GenBank/DDBJ whole genome shotgun (WGS) entry which is preliminary data.</text>
</comment>
<reference evidence="4 5" key="2">
    <citation type="submission" date="2008-10" db="EMBL/GenBank/DDBJ databases">
        <authorList>
            <person name="Fulton L."/>
            <person name="Clifton S."/>
            <person name="Fulton B."/>
            <person name="Xu J."/>
            <person name="Minx P."/>
            <person name="Pepin K.H."/>
            <person name="Johnson M."/>
            <person name="Bhonagiri V."/>
            <person name="Nash W.E."/>
            <person name="Mardis E.R."/>
            <person name="Wilson R.K."/>
        </authorList>
    </citation>
    <scope>NUCLEOTIDE SEQUENCE [LARGE SCALE GENOMIC DNA]</scope>
    <source>
        <strain evidence="4 5">ATCC 29098</strain>
    </source>
</reference>
<gene>
    <name evidence="4" type="ORF">DESPIG_02788</name>
</gene>
<feature type="compositionally biased region" description="Basic and acidic residues" evidence="2">
    <location>
        <begin position="143"/>
        <end position="160"/>
    </location>
</feature>
<proteinExistence type="predicted"/>
<dbReference type="HOGENOM" id="CLU_1560497_0_0_7"/>
<sequence>MIPALLAAALIGGTMTSDAFAGPHHRGQGNGYGPCYGYGDGGCWEGGWGHHGHARGWGYRAMSDAQRAKFDKIMEEFAPRMEQLRDSIYVKRQELRALENATNPDVKAVREAATEMTRLRNEMADLHDALGDKLAAEVGVPEGFKDAPRGPRGPRGDRGPAMDCPRGDASYDDGPHRGHY</sequence>
<keyword evidence="3" id="KW-0732">Signal</keyword>
<feature type="region of interest" description="Disordered" evidence="2">
    <location>
        <begin position="139"/>
        <end position="180"/>
    </location>
</feature>
<dbReference type="Gene3D" id="1.20.120.1490">
    <property type="match status" value="1"/>
</dbReference>
<evidence type="ECO:0000256" key="2">
    <source>
        <dbReference type="SAM" id="MobiDB-lite"/>
    </source>
</evidence>
<name>B6WXG2_9BACT</name>
<dbReference type="Proteomes" id="UP000003676">
    <property type="component" value="Unassembled WGS sequence"/>
</dbReference>
<dbReference type="eggNOG" id="ENOG5031H0U">
    <property type="taxonomic scope" value="Bacteria"/>
</dbReference>
<organism evidence="4 5">
    <name type="scientific">Desulfovibrio piger ATCC 29098</name>
    <dbReference type="NCBI Taxonomy" id="411464"/>
    <lineage>
        <taxon>Bacteria</taxon>
        <taxon>Pseudomonadati</taxon>
        <taxon>Thermodesulfobacteriota</taxon>
        <taxon>Desulfovibrionia</taxon>
        <taxon>Desulfovibrionales</taxon>
        <taxon>Desulfovibrionaceae</taxon>
        <taxon>Desulfovibrio</taxon>
    </lineage>
</organism>
<evidence type="ECO:0000256" key="1">
    <source>
        <dbReference type="SAM" id="Coils"/>
    </source>
</evidence>
<evidence type="ECO:0000313" key="5">
    <source>
        <dbReference type="Proteomes" id="UP000003676"/>
    </source>
</evidence>